<proteinExistence type="predicted"/>
<name>A0A379FXH5_PRORE</name>
<evidence type="ECO:0008006" key="3">
    <source>
        <dbReference type="Google" id="ProtNLM"/>
    </source>
</evidence>
<accession>A0A379FXH5</accession>
<dbReference type="EMBL" id="UGTZ01000001">
    <property type="protein sequence ID" value="SUC33554.1"/>
    <property type="molecule type" value="Genomic_DNA"/>
</dbReference>
<evidence type="ECO:0000313" key="2">
    <source>
        <dbReference type="Proteomes" id="UP000254208"/>
    </source>
</evidence>
<dbReference type="AlphaFoldDB" id="A0A379FXH5"/>
<dbReference type="RefSeq" id="WP_254178890.1">
    <property type="nucleotide sequence ID" value="NZ_CP077317.1"/>
</dbReference>
<dbReference type="GeneID" id="93675002"/>
<gene>
    <name evidence="1" type="ORF">NCTC11801_04596</name>
</gene>
<reference evidence="1 2" key="1">
    <citation type="submission" date="2018-06" db="EMBL/GenBank/DDBJ databases">
        <authorList>
            <consortium name="Pathogen Informatics"/>
            <person name="Doyle S."/>
        </authorList>
    </citation>
    <scope>NUCLEOTIDE SEQUENCE [LARGE SCALE GENOMIC DNA]</scope>
    <source>
        <strain evidence="1 2">NCTC11801</strain>
    </source>
</reference>
<protein>
    <recommendedName>
        <fullName evidence="3">DUF2570 domain-containing protein</fullName>
    </recommendedName>
</protein>
<organism evidence="1 2">
    <name type="scientific">Providencia rettgeri</name>
    <dbReference type="NCBI Taxonomy" id="587"/>
    <lineage>
        <taxon>Bacteria</taxon>
        <taxon>Pseudomonadati</taxon>
        <taxon>Pseudomonadota</taxon>
        <taxon>Gammaproteobacteria</taxon>
        <taxon>Enterobacterales</taxon>
        <taxon>Morganellaceae</taxon>
        <taxon>Providencia</taxon>
    </lineage>
</organism>
<dbReference type="Proteomes" id="UP000254208">
    <property type="component" value="Unassembled WGS sequence"/>
</dbReference>
<evidence type="ECO:0000313" key="1">
    <source>
        <dbReference type="EMBL" id="SUC33554.1"/>
    </source>
</evidence>
<sequence length="186" mass="20973">MFNMKKWVIPFALFLVAGVIFAGWQGIKKIDRLNERVGILTAENQQLVLDVDKKTALITDQSLSFHRANQIAGDAYRRGIIQRAAAEERKIEYKTILKNEPTCDLPVPKYLADRVLDNAYRIRANAMRSHSENTNPASTTASTGRVLTYCDLALMVDPLLAALETANIQLSAIELFDEERNREKAH</sequence>